<evidence type="ECO:0000256" key="12">
    <source>
        <dbReference type="ARBA" id="ARBA00023157"/>
    </source>
</evidence>
<evidence type="ECO:0000256" key="9">
    <source>
        <dbReference type="ARBA" id="ARBA00022989"/>
    </source>
</evidence>
<dbReference type="PANTHER" id="PTHR22803">
    <property type="entry name" value="MANNOSE, PHOSPHOLIPASE, LECTIN RECEPTOR RELATED"/>
    <property type="match status" value="1"/>
</dbReference>
<evidence type="ECO:0000313" key="22">
    <source>
        <dbReference type="EMBL" id="EGW11138.1"/>
    </source>
</evidence>
<keyword evidence="7" id="KW-0735">Signal-anchor</keyword>
<evidence type="ECO:0000256" key="15">
    <source>
        <dbReference type="ARBA" id="ARBA00038554"/>
    </source>
</evidence>
<dbReference type="EMBL" id="JH001863">
    <property type="protein sequence ID" value="EGW11138.1"/>
    <property type="molecule type" value="Genomic_DNA"/>
</dbReference>
<comment type="function">
    <text evidence="1">Plays an important role in the elongation step of protein synthesis.</text>
</comment>
<dbReference type="Gene3D" id="3.10.100.10">
    <property type="entry name" value="Mannose-Binding Protein A, subunit A"/>
    <property type="match status" value="1"/>
</dbReference>
<dbReference type="CDD" id="cd03590">
    <property type="entry name" value="CLECT_DC-SIGN_like"/>
    <property type="match status" value="1"/>
</dbReference>
<dbReference type="InParanoid" id="G3IBX3"/>
<comment type="subcellular location">
    <subcellularLocation>
        <location evidence="2">Membrane</location>
        <topology evidence="2">Single-pass type II membrane protein</topology>
    </subcellularLocation>
</comment>
<evidence type="ECO:0000256" key="20">
    <source>
        <dbReference type="SAM" id="Phobius"/>
    </source>
</evidence>
<keyword evidence="9 20" id="KW-1133">Transmembrane helix</keyword>
<evidence type="ECO:0000256" key="11">
    <source>
        <dbReference type="ARBA" id="ARBA00023136"/>
    </source>
</evidence>
<evidence type="ECO:0000256" key="18">
    <source>
        <dbReference type="ARBA" id="ARBA00074414"/>
    </source>
</evidence>
<evidence type="ECO:0000256" key="14">
    <source>
        <dbReference type="ARBA" id="ARBA00023274"/>
    </source>
</evidence>
<keyword evidence="5 20" id="KW-0812">Transmembrane</keyword>
<dbReference type="GO" id="GO:0030246">
    <property type="term" value="F:carbohydrate binding"/>
    <property type="evidence" value="ECO:0007669"/>
    <property type="project" value="UniProtKB-KW"/>
</dbReference>
<dbReference type="AlphaFoldDB" id="G3IBX3"/>
<dbReference type="STRING" id="10029.G3IBX3"/>
<dbReference type="CDD" id="cd05831">
    <property type="entry name" value="Ribosomal_P1"/>
    <property type="match status" value="1"/>
</dbReference>
<evidence type="ECO:0000256" key="5">
    <source>
        <dbReference type="ARBA" id="ARBA00022692"/>
    </source>
</evidence>
<reference evidence="23" key="1">
    <citation type="journal article" date="2011" name="Nat. Biotechnol.">
        <title>The genomic sequence of the Chinese hamster ovary (CHO)-K1 cell line.</title>
        <authorList>
            <person name="Xu X."/>
            <person name="Nagarajan H."/>
            <person name="Lewis N.E."/>
            <person name="Pan S."/>
            <person name="Cai Z."/>
            <person name="Liu X."/>
            <person name="Chen W."/>
            <person name="Xie M."/>
            <person name="Wang W."/>
            <person name="Hammond S."/>
            <person name="Andersen M.R."/>
            <person name="Neff N."/>
            <person name="Passarelli B."/>
            <person name="Koh W."/>
            <person name="Fan H.C."/>
            <person name="Wang J."/>
            <person name="Gui Y."/>
            <person name="Lee K.H."/>
            <person name="Betenbaugh M.J."/>
            <person name="Quake S.R."/>
            <person name="Famili I."/>
            <person name="Palsson B.O."/>
            <person name="Wang J."/>
        </authorList>
    </citation>
    <scope>NUCLEOTIDE SEQUENCE [LARGE SCALE GENOMIC DNA]</scope>
    <source>
        <strain evidence="23">CHO K1 cell line</strain>
    </source>
</reference>
<dbReference type="InterPro" id="IPR050111">
    <property type="entry name" value="C-type_lectin/snaclec_domain"/>
</dbReference>
<evidence type="ECO:0000259" key="21">
    <source>
        <dbReference type="PROSITE" id="PS50041"/>
    </source>
</evidence>
<evidence type="ECO:0000313" key="23">
    <source>
        <dbReference type="Proteomes" id="UP000001075"/>
    </source>
</evidence>
<dbReference type="SMART" id="SM00034">
    <property type="entry name" value="CLECT"/>
    <property type="match status" value="1"/>
</dbReference>
<dbReference type="FunFam" id="3.10.100.10:FF:000115">
    <property type="entry name" value="C-type lectin domain family 4 member K"/>
    <property type="match status" value="1"/>
</dbReference>
<keyword evidence="10" id="KW-0175">Coiled coil</keyword>
<evidence type="ECO:0000256" key="19">
    <source>
        <dbReference type="ARBA" id="ARBA00080079"/>
    </source>
</evidence>
<dbReference type="GO" id="GO:0022625">
    <property type="term" value="C:cytosolic large ribosomal subunit"/>
    <property type="evidence" value="ECO:0007669"/>
    <property type="project" value="UniProtKB-ARBA"/>
</dbReference>
<keyword evidence="14" id="KW-0687">Ribonucleoprotein</keyword>
<dbReference type="SUPFAM" id="SSF56436">
    <property type="entry name" value="C-type lectin-like"/>
    <property type="match status" value="1"/>
</dbReference>
<dbReference type="Proteomes" id="UP000001075">
    <property type="component" value="Unassembled WGS sequence"/>
</dbReference>
<evidence type="ECO:0000256" key="4">
    <source>
        <dbReference type="ARBA" id="ARBA00011233"/>
    </source>
</evidence>
<evidence type="ECO:0000256" key="7">
    <source>
        <dbReference type="ARBA" id="ARBA00022968"/>
    </source>
</evidence>
<dbReference type="PaxDb" id="10029-XP_007612105.1"/>
<dbReference type="Gene3D" id="1.10.10.1410">
    <property type="match status" value="1"/>
</dbReference>
<accession>G3IBX3</accession>
<dbReference type="GO" id="GO:0016020">
    <property type="term" value="C:membrane"/>
    <property type="evidence" value="ECO:0007669"/>
    <property type="project" value="UniProtKB-SubCell"/>
</dbReference>
<keyword evidence="13" id="KW-0325">Glycoprotein</keyword>
<evidence type="ECO:0000256" key="16">
    <source>
        <dbReference type="ARBA" id="ARBA00041116"/>
    </source>
</evidence>
<dbReference type="InterPro" id="IPR033989">
    <property type="entry name" value="CD209-like_CTLD"/>
</dbReference>
<evidence type="ECO:0000256" key="8">
    <source>
        <dbReference type="ARBA" id="ARBA00022980"/>
    </source>
</evidence>
<gene>
    <name evidence="22" type="ORF">I79_021156</name>
</gene>
<dbReference type="InterPro" id="IPR016187">
    <property type="entry name" value="CTDL_fold"/>
</dbReference>
<evidence type="ECO:0000256" key="2">
    <source>
        <dbReference type="ARBA" id="ARBA00004606"/>
    </source>
</evidence>
<evidence type="ECO:0000256" key="17">
    <source>
        <dbReference type="ARBA" id="ARBA00042918"/>
    </source>
</evidence>
<dbReference type="PROSITE" id="PS00615">
    <property type="entry name" value="C_TYPE_LECTIN_1"/>
    <property type="match status" value="1"/>
</dbReference>
<evidence type="ECO:0000256" key="6">
    <source>
        <dbReference type="ARBA" id="ARBA00022734"/>
    </source>
</evidence>
<sequence length="368" mass="41384">MVSISELTCIYSTLILHDEVMVTEHKINALIKTAGVKVEPFWPGLFAKSLANINSGSLICNLGAEPPPKPDLSPVLRKPLSLRVAFICLSLVLVASIVLQAVFYPRLVDKILDVKSDAQMLRDRADNISSLGSVLEKDRGRVEEAEVQIQILNTSLTRARSQILSLRIIMEQASAQISVLTRNWEEVDSLSSKIPELQRDLDKSSALNAKVRGLQNSLENVNKLLQRQSDILEMVSRGWKYFGGNLYYFSYTPKTWYSAEQSCISRDAHLTSVTSESEQEFLYKSADRLPCWIGLTKAGTEGHWYWVDGTLFNKEQSKRFWIPGEPNNTGNNEHCGNIRVSSLQAWNDASCDSKFPFICKRPFIQAIP</sequence>
<dbReference type="PROSITE" id="PS50041">
    <property type="entry name" value="C_TYPE_LECTIN_2"/>
    <property type="match status" value="1"/>
</dbReference>
<dbReference type="FunCoup" id="G3IBX3">
    <property type="interactions" value="209"/>
</dbReference>
<feature type="transmembrane region" description="Helical" evidence="20">
    <location>
        <begin position="84"/>
        <end position="104"/>
    </location>
</feature>
<organism evidence="22 23">
    <name type="scientific">Cricetulus griseus</name>
    <name type="common">Chinese hamster</name>
    <name type="synonym">Cricetulus barabensis griseus</name>
    <dbReference type="NCBI Taxonomy" id="10029"/>
    <lineage>
        <taxon>Eukaryota</taxon>
        <taxon>Metazoa</taxon>
        <taxon>Chordata</taxon>
        <taxon>Craniata</taxon>
        <taxon>Vertebrata</taxon>
        <taxon>Euteleostomi</taxon>
        <taxon>Mammalia</taxon>
        <taxon>Eutheria</taxon>
        <taxon>Euarchontoglires</taxon>
        <taxon>Glires</taxon>
        <taxon>Rodentia</taxon>
        <taxon>Myomorpha</taxon>
        <taxon>Muroidea</taxon>
        <taxon>Cricetidae</taxon>
        <taxon>Cricetinae</taxon>
        <taxon>Cricetulus</taxon>
    </lineage>
</organism>
<comment type="similarity">
    <text evidence="3">Belongs to the eukaryotic ribosomal protein P1/P2 family.</text>
</comment>
<evidence type="ECO:0000256" key="10">
    <source>
        <dbReference type="ARBA" id="ARBA00023054"/>
    </source>
</evidence>
<keyword evidence="6 22" id="KW-0430">Lectin</keyword>
<dbReference type="InterPro" id="IPR018378">
    <property type="entry name" value="C-type_lectin_CS"/>
</dbReference>
<dbReference type="InterPro" id="IPR016186">
    <property type="entry name" value="C-type_lectin-like/link_sf"/>
</dbReference>
<dbReference type="Pfam" id="PF00059">
    <property type="entry name" value="Lectin_C"/>
    <property type="match status" value="1"/>
</dbReference>
<comment type="subunit">
    <text evidence="15">Heterodimer with RPLP2 at the lateral ribosomal stalk of the large ribosomal subunit.</text>
</comment>
<proteinExistence type="inferred from homology"/>
<keyword evidence="12" id="KW-1015">Disulfide bond</keyword>
<evidence type="ECO:0000256" key="13">
    <source>
        <dbReference type="ARBA" id="ARBA00023180"/>
    </source>
</evidence>
<feature type="domain" description="C-type lectin" evidence="21">
    <location>
        <begin position="242"/>
        <end position="360"/>
    </location>
</feature>
<evidence type="ECO:0000256" key="1">
    <source>
        <dbReference type="ARBA" id="ARBA00003362"/>
    </source>
</evidence>
<dbReference type="InterPro" id="IPR001304">
    <property type="entry name" value="C-type_lectin-like"/>
</dbReference>
<dbReference type="eggNOG" id="KOG4297">
    <property type="taxonomic scope" value="Eukaryota"/>
</dbReference>
<keyword evidence="8" id="KW-0689">Ribosomal protein</keyword>
<keyword evidence="11 20" id="KW-0472">Membrane</keyword>
<name>G3IBX3_CRIGR</name>
<dbReference type="FunFam" id="1.10.10.1410:FF:000001">
    <property type="entry name" value="60S acidic ribosomal protein P1"/>
    <property type="match status" value="1"/>
</dbReference>
<dbReference type="InterPro" id="IPR038716">
    <property type="entry name" value="P1/P2_N_sf"/>
</dbReference>
<dbReference type="Gene3D" id="1.20.5.170">
    <property type="match status" value="1"/>
</dbReference>
<comment type="subunit">
    <text evidence="4">Homotrimer.</text>
</comment>
<evidence type="ECO:0000256" key="3">
    <source>
        <dbReference type="ARBA" id="ARBA00005436"/>
    </source>
</evidence>
<protein>
    <recommendedName>
        <fullName evidence="18">C-type lectin domain family 4 member K</fullName>
    </recommendedName>
    <alternativeName>
        <fullName evidence="17">60S acidic ribosomal protein P1</fullName>
    </alternativeName>
    <alternativeName>
        <fullName evidence="19">Langerin</fullName>
    </alternativeName>
    <alternativeName>
        <fullName evidence="16">Large ribosomal subunit protein P1</fullName>
    </alternativeName>
</protein>